<evidence type="ECO:0000313" key="3">
    <source>
        <dbReference type="Proteomes" id="UP000664991"/>
    </source>
</evidence>
<comment type="caution">
    <text evidence="2">The sequence shown here is derived from an EMBL/GenBank/DDBJ whole genome shotgun (WGS) entry which is preliminary data.</text>
</comment>
<evidence type="ECO:0000256" key="1">
    <source>
        <dbReference type="SAM" id="MobiDB-lite"/>
    </source>
</evidence>
<evidence type="ECO:0000313" key="2">
    <source>
        <dbReference type="EMBL" id="KAG5206967.1"/>
    </source>
</evidence>
<protein>
    <recommendedName>
        <fullName evidence="4">Tetratricopeptide repeat protein 8</fullName>
    </recommendedName>
</protein>
<organism evidence="2 3">
    <name type="scientific">Ovis aries</name>
    <name type="common">Sheep</name>
    <dbReference type="NCBI Taxonomy" id="9940"/>
    <lineage>
        <taxon>Eukaryota</taxon>
        <taxon>Metazoa</taxon>
        <taxon>Chordata</taxon>
        <taxon>Craniata</taxon>
        <taxon>Vertebrata</taxon>
        <taxon>Euteleostomi</taxon>
        <taxon>Mammalia</taxon>
        <taxon>Eutheria</taxon>
        <taxon>Laurasiatheria</taxon>
        <taxon>Artiodactyla</taxon>
        <taxon>Ruminantia</taxon>
        <taxon>Pecora</taxon>
        <taxon>Bovidae</taxon>
        <taxon>Caprinae</taxon>
        <taxon>Ovis</taxon>
    </lineage>
</organism>
<accession>A0A836A1G8</accession>
<gene>
    <name evidence="2" type="ORF">JEQ12_018540</name>
</gene>
<dbReference type="Proteomes" id="UP000664991">
    <property type="component" value="Unassembled WGS sequence"/>
</dbReference>
<name>A0A836A1G8_SHEEP</name>
<feature type="region of interest" description="Disordered" evidence="1">
    <location>
        <begin position="30"/>
        <end position="99"/>
    </location>
</feature>
<reference evidence="2 3" key="1">
    <citation type="submission" date="2020-12" db="EMBL/GenBank/DDBJ databases">
        <title>De novo assembly of Tibetan sheep genome.</title>
        <authorList>
            <person name="Li X."/>
        </authorList>
    </citation>
    <scope>NUCLEOTIDE SEQUENCE [LARGE SCALE GENOMIC DNA]</scope>
    <source>
        <tissue evidence="2">Heart</tissue>
    </source>
</reference>
<evidence type="ECO:0008006" key="4">
    <source>
        <dbReference type="Google" id="ProtNLM"/>
    </source>
</evidence>
<proteinExistence type="predicted"/>
<feature type="compositionally biased region" description="Basic and acidic residues" evidence="1">
    <location>
        <begin position="56"/>
        <end position="68"/>
    </location>
</feature>
<dbReference type="AlphaFoldDB" id="A0A836A1G8"/>
<sequence length="99" mass="10776">MEPLLLAWSYFRRRRFQLCADLCTQMLEKSPCDQVPAGPRRDCGSWQEGSGGSPGPHREGAAGRRTQGEGDPVVSTDAWSPDPPGPRPLGPDCGDRALR</sequence>
<dbReference type="EMBL" id="JAEMGP010000007">
    <property type="protein sequence ID" value="KAG5206967.1"/>
    <property type="molecule type" value="Genomic_DNA"/>
</dbReference>